<gene>
    <name evidence="1" type="ORF">NX02_p1140</name>
</gene>
<protein>
    <submittedName>
        <fullName evidence="1">Uncharacterized protein</fullName>
    </submittedName>
</protein>
<evidence type="ECO:0000313" key="2">
    <source>
        <dbReference type="Proteomes" id="UP000018851"/>
    </source>
</evidence>
<dbReference type="AlphaFoldDB" id="A0A0F7JU79"/>
<accession>A0A0F7JU79</accession>
<reference evidence="1 2" key="1">
    <citation type="submission" date="2015-05" db="EMBL/GenBank/DDBJ databases">
        <title>Plasmid of Sphingomonas sanxanigenens NX02.</title>
        <authorList>
            <person name="Huang H."/>
            <person name="Ma T."/>
        </authorList>
    </citation>
    <scope>NUCLEOTIDE SEQUENCE [LARGE SCALE GENOMIC DNA]</scope>
    <source>
        <strain evidence="1 2">NX02</strain>
        <plasmid evidence="2">Plasmid pNXO2</plasmid>
    </source>
</reference>
<dbReference type="Proteomes" id="UP000018851">
    <property type="component" value="Plasmid pNXO2"/>
</dbReference>
<dbReference type="KEGG" id="ssan:NX02_p1140"/>
<organism evidence="1 2">
    <name type="scientific">Sphingomonas sanxanigenens DSM 19645 = NX02</name>
    <dbReference type="NCBI Taxonomy" id="1123269"/>
    <lineage>
        <taxon>Bacteria</taxon>
        <taxon>Pseudomonadati</taxon>
        <taxon>Pseudomonadota</taxon>
        <taxon>Alphaproteobacteria</taxon>
        <taxon>Sphingomonadales</taxon>
        <taxon>Sphingomonadaceae</taxon>
        <taxon>Sphingomonas</taxon>
    </lineage>
</organism>
<geneLocation type="plasmid" evidence="1 2">
    <name>pNXO2</name>
</geneLocation>
<keyword evidence="2" id="KW-1185">Reference proteome</keyword>
<proteinExistence type="predicted"/>
<dbReference type="EMBL" id="CP011450">
    <property type="protein sequence ID" value="AKH18869.1"/>
    <property type="molecule type" value="Genomic_DNA"/>
</dbReference>
<sequence length="123" mass="13792">MFTELLQLAADKKLIVGMCVYPPGASGYHVQIWTGPSMGERTEWWERFPCDIPHREALDRVAGIAGHALAQTWRREAASSAFFQPAPRHDLIEPNVNHAADEPDRRRLRILHGESVGNPATPQ</sequence>
<name>A0A0F7JU79_9SPHN</name>
<evidence type="ECO:0000313" key="1">
    <source>
        <dbReference type="EMBL" id="AKH18869.1"/>
    </source>
</evidence>
<keyword evidence="1" id="KW-0614">Plasmid</keyword>